<dbReference type="NCBIfam" id="TIGR01470">
    <property type="entry name" value="cysG_Nterm"/>
    <property type="match status" value="1"/>
</dbReference>
<dbReference type="InterPro" id="IPR028161">
    <property type="entry name" value="Met8-like"/>
</dbReference>
<evidence type="ECO:0000259" key="7">
    <source>
        <dbReference type="Pfam" id="PF14824"/>
    </source>
</evidence>
<evidence type="ECO:0000256" key="6">
    <source>
        <dbReference type="ARBA" id="ARBA00047561"/>
    </source>
</evidence>
<name>A0AA37TMD7_9GAMM</name>
<dbReference type="InterPro" id="IPR028281">
    <property type="entry name" value="Sirohaem_synthase_central"/>
</dbReference>
<comment type="catalytic activity">
    <reaction evidence="6">
        <text>precorrin-2 + NAD(+) = sirohydrochlorin + NADH + 2 H(+)</text>
        <dbReference type="Rhea" id="RHEA:15613"/>
        <dbReference type="ChEBI" id="CHEBI:15378"/>
        <dbReference type="ChEBI" id="CHEBI:57540"/>
        <dbReference type="ChEBI" id="CHEBI:57945"/>
        <dbReference type="ChEBI" id="CHEBI:58351"/>
        <dbReference type="ChEBI" id="CHEBI:58827"/>
        <dbReference type="EC" id="1.3.1.76"/>
    </reaction>
</comment>
<protein>
    <recommendedName>
        <fullName evidence="2">precorrin-2 dehydrogenase</fullName>
        <ecNumber evidence="2">1.3.1.76</ecNumber>
    </recommendedName>
</protein>
<accession>A0AA37TMD7</accession>
<dbReference type="PANTHER" id="PTHR35330">
    <property type="entry name" value="SIROHEME BIOSYNTHESIS PROTEIN MET8"/>
    <property type="match status" value="1"/>
</dbReference>
<dbReference type="InterPro" id="IPR006367">
    <property type="entry name" value="Sirohaem_synthase_N"/>
</dbReference>
<feature type="domain" description="Siroheme synthase central" evidence="7">
    <location>
        <begin position="124"/>
        <end position="151"/>
    </location>
</feature>
<keyword evidence="3" id="KW-0560">Oxidoreductase</keyword>
<evidence type="ECO:0000256" key="1">
    <source>
        <dbReference type="ARBA" id="ARBA00005010"/>
    </source>
</evidence>
<dbReference type="GO" id="GO:0019354">
    <property type="term" value="P:siroheme biosynthetic process"/>
    <property type="evidence" value="ECO:0007669"/>
    <property type="project" value="InterPro"/>
</dbReference>
<dbReference type="EC" id="1.3.1.76" evidence="2"/>
<evidence type="ECO:0000256" key="3">
    <source>
        <dbReference type="ARBA" id="ARBA00023002"/>
    </source>
</evidence>
<keyword evidence="9" id="KW-1185">Reference proteome</keyword>
<dbReference type="Pfam" id="PF14824">
    <property type="entry name" value="Sirohm_synth_M"/>
    <property type="match status" value="1"/>
</dbReference>
<evidence type="ECO:0000256" key="4">
    <source>
        <dbReference type="ARBA" id="ARBA00023027"/>
    </source>
</evidence>
<keyword evidence="5" id="KW-0627">Porphyrin biosynthesis</keyword>
<organism evidence="8 9">
    <name type="scientific">Paraferrimonas haliotis</name>
    <dbReference type="NCBI Taxonomy" id="2013866"/>
    <lineage>
        <taxon>Bacteria</taxon>
        <taxon>Pseudomonadati</taxon>
        <taxon>Pseudomonadota</taxon>
        <taxon>Gammaproteobacteria</taxon>
        <taxon>Alteromonadales</taxon>
        <taxon>Ferrimonadaceae</taxon>
        <taxon>Paraferrimonas</taxon>
    </lineage>
</organism>
<sequence length="325" mass="36149">MQYFPVFIDLDNKPVVVVGGGEVATRKVSLLLRTQAQIHVIAPTLSPELAQLHDQTRIQWQRLSLCQNNDASWLPSGTSMVFMATNDTDLNRYWAKQLGNSSALINVVDDPSWCDFITPAIVDRGKLQVAISTAGAAPVLAGQLRAQIEQSLPSSSAQLMEFVASQRTSIQQQLSAGERRLFWQRFFAANGRGYSAATQQTFTELLASASFKQAKAQLYLWDIAQDPHSLPLWMLEKLVNVDIVVGANDLPEQLEVYIRRDAERQLVVDVQCLRELYHQNMSIICFADTTKINEIALDFSSAVVVKGGTPALPCDHPNMPKTLHR</sequence>
<evidence type="ECO:0000256" key="2">
    <source>
        <dbReference type="ARBA" id="ARBA00012400"/>
    </source>
</evidence>
<dbReference type="Gene3D" id="3.30.160.110">
    <property type="entry name" value="Siroheme synthase, domain 2"/>
    <property type="match status" value="1"/>
</dbReference>
<dbReference type="GO" id="GO:0004325">
    <property type="term" value="F:ferrochelatase activity"/>
    <property type="evidence" value="ECO:0007669"/>
    <property type="project" value="InterPro"/>
</dbReference>
<dbReference type="Pfam" id="PF13241">
    <property type="entry name" value="NAD_binding_7"/>
    <property type="match status" value="1"/>
</dbReference>
<dbReference type="PANTHER" id="PTHR35330:SF1">
    <property type="entry name" value="SIROHEME BIOSYNTHESIS PROTEIN MET8"/>
    <property type="match status" value="1"/>
</dbReference>
<proteinExistence type="predicted"/>
<gene>
    <name evidence="8" type="ORF">GCM10007894_09100</name>
</gene>
<evidence type="ECO:0000256" key="5">
    <source>
        <dbReference type="ARBA" id="ARBA00023244"/>
    </source>
</evidence>
<dbReference type="Gene3D" id="3.40.50.720">
    <property type="entry name" value="NAD(P)-binding Rossmann-like Domain"/>
    <property type="match status" value="1"/>
</dbReference>
<dbReference type="GO" id="GO:0043115">
    <property type="term" value="F:precorrin-2 dehydrogenase activity"/>
    <property type="evidence" value="ECO:0007669"/>
    <property type="project" value="UniProtKB-EC"/>
</dbReference>
<dbReference type="RefSeq" id="WP_095499973.1">
    <property type="nucleotide sequence ID" value="NZ_BSPO01000002.1"/>
</dbReference>
<comment type="pathway">
    <text evidence="1">Porphyrin-containing compound metabolism; siroheme biosynthesis; sirohydrochlorin from precorrin-2: step 1/1.</text>
</comment>
<dbReference type="Proteomes" id="UP001157439">
    <property type="component" value="Unassembled WGS sequence"/>
</dbReference>
<dbReference type="SUPFAM" id="SSF75615">
    <property type="entry name" value="Siroheme synthase middle domains-like"/>
    <property type="match status" value="1"/>
</dbReference>
<comment type="caution">
    <text evidence="8">The sequence shown here is derived from an EMBL/GenBank/DDBJ whole genome shotgun (WGS) entry which is preliminary data.</text>
</comment>
<evidence type="ECO:0000313" key="8">
    <source>
        <dbReference type="EMBL" id="GLS82933.1"/>
    </source>
</evidence>
<keyword evidence="4" id="KW-0520">NAD</keyword>
<dbReference type="SUPFAM" id="SSF51735">
    <property type="entry name" value="NAD(P)-binding Rossmann-fold domains"/>
    <property type="match status" value="1"/>
</dbReference>
<evidence type="ECO:0000313" key="9">
    <source>
        <dbReference type="Proteomes" id="UP001157439"/>
    </source>
</evidence>
<reference evidence="8 9" key="1">
    <citation type="journal article" date="2014" name="Int. J. Syst. Evol. Microbiol.">
        <title>Complete genome sequence of Corynebacterium casei LMG S-19264T (=DSM 44701T), isolated from a smear-ripened cheese.</title>
        <authorList>
            <consortium name="US DOE Joint Genome Institute (JGI-PGF)"/>
            <person name="Walter F."/>
            <person name="Albersmeier A."/>
            <person name="Kalinowski J."/>
            <person name="Ruckert C."/>
        </authorList>
    </citation>
    <scope>NUCLEOTIDE SEQUENCE [LARGE SCALE GENOMIC DNA]</scope>
    <source>
        <strain evidence="8 9">NBRC 112785</strain>
    </source>
</reference>
<dbReference type="EMBL" id="BSPO01000002">
    <property type="protein sequence ID" value="GLS82933.1"/>
    <property type="molecule type" value="Genomic_DNA"/>
</dbReference>
<dbReference type="AlphaFoldDB" id="A0AA37TMD7"/>
<dbReference type="InterPro" id="IPR036291">
    <property type="entry name" value="NAD(P)-bd_dom_sf"/>
</dbReference>